<evidence type="ECO:0000259" key="2">
    <source>
        <dbReference type="Pfam" id="PF07727"/>
    </source>
</evidence>
<name>A0A3S3MYZ0_9MAGN</name>
<organism evidence="3 4">
    <name type="scientific">Cinnamomum micranthum f. kanehirae</name>
    <dbReference type="NCBI Taxonomy" id="337451"/>
    <lineage>
        <taxon>Eukaryota</taxon>
        <taxon>Viridiplantae</taxon>
        <taxon>Streptophyta</taxon>
        <taxon>Embryophyta</taxon>
        <taxon>Tracheophyta</taxon>
        <taxon>Spermatophyta</taxon>
        <taxon>Magnoliopsida</taxon>
        <taxon>Magnoliidae</taxon>
        <taxon>Laurales</taxon>
        <taxon>Lauraceae</taxon>
        <taxon>Cinnamomum</taxon>
    </lineage>
</organism>
<gene>
    <name evidence="3" type="ORF">CKAN_01799000</name>
</gene>
<dbReference type="Proteomes" id="UP000283530">
    <property type="component" value="Unassembled WGS sequence"/>
</dbReference>
<accession>A0A3S3MYZ0</accession>
<dbReference type="InterPro" id="IPR013103">
    <property type="entry name" value="RVT_2"/>
</dbReference>
<dbReference type="EMBL" id="QPKB01000007">
    <property type="protein sequence ID" value="RWR88947.1"/>
    <property type="molecule type" value="Genomic_DNA"/>
</dbReference>
<keyword evidence="4" id="KW-1185">Reference proteome</keyword>
<evidence type="ECO:0000313" key="3">
    <source>
        <dbReference type="EMBL" id="RWR88947.1"/>
    </source>
</evidence>
<comment type="caution">
    <text evidence="3">The sequence shown here is derived from an EMBL/GenBank/DDBJ whole genome shotgun (WGS) entry which is preliminary data.</text>
</comment>
<dbReference type="STRING" id="337451.A0A3S3MYZ0"/>
<dbReference type="AlphaFoldDB" id="A0A3S3MYZ0"/>
<protein>
    <submittedName>
        <fullName evidence="3">Retrotransposon protein</fullName>
    </submittedName>
</protein>
<proteinExistence type="predicted"/>
<dbReference type="OrthoDB" id="8062037at2759"/>
<dbReference type="Pfam" id="PF07727">
    <property type="entry name" value="RVT_2"/>
    <property type="match status" value="1"/>
</dbReference>
<feature type="domain" description="Reverse transcriptase Ty1/copia-type" evidence="2">
    <location>
        <begin position="52"/>
        <end position="134"/>
    </location>
</feature>
<sequence length="149" mass="16845">MAGMLPGVELARRRRVHPHHEGSREPWLPRPLREPSTTALGETALRARARLEQKLRGFDSRSAFLNGGIEEVHVEHAQGYIVKDKEENVYQLKKALYGLKQARRAWNGKIDMYFCQDKMKRSPSEPPLYVKEGAANGVKTSLAKAEGPK</sequence>
<reference evidence="3 4" key="1">
    <citation type="journal article" date="2019" name="Nat. Plants">
        <title>Stout camphor tree genome fills gaps in understanding of flowering plant genome evolution.</title>
        <authorList>
            <person name="Chaw S.M."/>
            <person name="Liu Y.C."/>
            <person name="Wu Y.W."/>
            <person name="Wang H.Y."/>
            <person name="Lin C.I."/>
            <person name="Wu C.S."/>
            <person name="Ke H.M."/>
            <person name="Chang L.Y."/>
            <person name="Hsu C.Y."/>
            <person name="Yang H.T."/>
            <person name="Sudianto E."/>
            <person name="Hsu M.H."/>
            <person name="Wu K.P."/>
            <person name="Wang L.N."/>
            <person name="Leebens-Mack J.H."/>
            <person name="Tsai I.J."/>
        </authorList>
    </citation>
    <scope>NUCLEOTIDE SEQUENCE [LARGE SCALE GENOMIC DNA]</scope>
    <source>
        <strain evidence="4">cv. Chaw 1501</strain>
        <tissue evidence="3">Young leaves</tissue>
    </source>
</reference>
<feature type="region of interest" description="Disordered" evidence="1">
    <location>
        <begin position="1"/>
        <end position="35"/>
    </location>
</feature>
<evidence type="ECO:0000256" key="1">
    <source>
        <dbReference type="SAM" id="MobiDB-lite"/>
    </source>
</evidence>
<evidence type="ECO:0000313" key="4">
    <source>
        <dbReference type="Proteomes" id="UP000283530"/>
    </source>
</evidence>